<organism evidence="1 2">
    <name type="scientific">Striga asiatica</name>
    <name type="common">Asiatic witchweed</name>
    <name type="synonym">Buchnera asiatica</name>
    <dbReference type="NCBI Taxonomy" id="4170"/>
    <lineage>
        <taxon>Eukaryota</taxon>
        <taxon>Viridiplantae</taxon>
        <taxon>Streptophyta</taxon>
        <taxon>Embryophyta</taxon>
        <taxon>Tracheophyta</taxon>
        <taxon>Spermatophyta</taxon>
        <taxon>Magnoliopsida</taxon>
        <taxon>eudicotyledons</taxon>
        <taxon>Gunneridae</taxon>
        <taxon>Pentapetalae</taxon>
        <taxon>asterids</taxon>
        <taxon>lamiids</taxon>
        <taxon>Lamiales</taxon>
        <taxon>Orobanchaceae</taxon>
        <taxon>Buchnereae</taxon>
        <taxon>Striga</taxon>
    </lineage>
</organism>
<dbReference type="AlphaFoldDB" id="A0A5A7QBJ4"/>
<comment type="caution">
    <text evidence="1">The sequence shown here is derived from an EMBL/GenBank/DDBJ whole genome shotgun (WGS) entry which is preliminary data.</text>
</comment>
<dbReference type="Proteomes" id="UP000325081">
    <property type="component" value="Unassembled WGS sequence"/>
</dbReference>
<proteinExistence type="predicted"/>
<dbReference type="EMBL" id="BKCP01006404">
    <property type="protein sequence ID" value="GER42635.1"/>
    <property type="molecule type" value="Genomic_DNA"/>
</dbReference>
<keyword evidence="2" id="KW-1185">Reference proteome</keyword>
<protein>
    <submittedName>
        <fullName evidence="1">Lipase maturation factor 2</fullName>
    </submittedName>
</protein>
<evidence type="ECO:0000313" key="1">
    <source>
        <dbReference type="EMBL" id="GER42635.1"/>
    </source>
</evidence>
<accession>A0A5A7QBJ4</accession>
<gene>
    <name evidence="1" type="ORF">STAS_19433</name>
</gene>
<sequence>MYLLVKSCPVLSAIRNPCYRWPIVSLVLCTSLPEKRTKGYLQSSIDRCLNNVRFSSTLPSEVSLGNPAIENLIREGGKRQSSSPSCSSSSNPSQMVNSWREASLCRPHLERCLLFSQPTIVSEVRFGGRSHLGKLSSLGHPSSSSDTSDVMVLILAGNNVRLGQATIERSRRPEGRPCSGKCSSPSQPMRFSLTRCANPCSLWSRLLKFSHFHKNRYSRSMVLDSGNIPSETASSCMQLSIESSLSVAGKWATAHVLSDEQSLILSHSRPDMLAGRDSKELQLCITRYLSILGMPFSGKATNLWQLLIISSLRDSNSLRLFGRASRFLRTAGDDEAPQAGQVLIEWDTFGPQRKQLVTAAAL</sequence>
<name>A0A5A7QBJ4_STRAF</name>
<evidence type="ECO:0000313" key="2">
    <source>
        <dbReference type="Proteomes" id="UP000325081"/>
    </source>
</evidence>
<reference evidence="2" key="1">
    <citation type="journal article" date="2019" name="Curr. Biol.">
        <title>Genome Sequence of Striga asiatica Provides Insight into the Evolution of Plant Parasitism.</title>
        <authorList>
            <person name="Yoshida S."/>
            <person name="Kim S."/>
            <person name="Wafula E.K."/>
            <person name="Tanskanen J."/>
            <person name="Kim Y.M."/>
            <person name="Honaas L."/>
            <person name="Yang Z."/>
            <person name="Spallek T."/>
            <person name="Conn C.E."/>
            <person name="Ichihashi Y."/>
            <person name="Cheong K."/>
            <person name="Cui S."/>
            <person name="Der J.P."/>
            <person name="Gundlach H."/>
            <person name="Jiao Y."/>
            <person name="Hori C."/>
            <person name="Ishida J.K."/>
            <person name="Kasahara H."/>
            <person name="Kiba T."/>
            <person name="Kim M.S."/>
            <person name="Koo N."/>
            <person name="Laohavisit A."/>
            <person name="Lee Y.H."/>
            <person name="Lumba S."/>
            <person name="McCourt P."/>
            <person name="Mortimer J.C."/>
            <person name="Mutuku J.M."/>
            <person name="Nomura T."/>
            <person name="Sasaki-Sekimoto Y."/>
            <person name="Seto Y."/>
            <person name="Wang Y."/>
            <person name="Wakatake T."/>
            <person name="Sakakibara H."/>
            <person name="Demura T."/>
            <person name="Yamaguchi S."/>
            <person name="Yoneyama K."/>
            <person name="Manabe R.I."/>
            <person name="Nelson D.C."/>
            <person name="Schulman A.H."/>
            <person name="Timko M.P."/>
            <person name="dePamphilis C.W."/>
            <person name="Choi D."/>
            <person name="Shirasu K."/>
        </authorList>
    </citation>
    <scope>NUCLEOTIDE SEQUENCE [LARGE SCALE GENOMIC DNA]</scope>
    <source>
        <strain evidence="2">cv. UVA1</strain>
    </source>
</reference>